<keyword evidence="3" id="KW-0732">Signal</keyword>
<dbReference type="OrthoDB" id="5954035at2759"/>
<feature type="chain" id="PRO_5040131175" description="AB hydrolase-1 domain-containing protein" evidence="3">
    <location>
        <begin position="26"/>
        <end position="404"/>
    </location>
</feature>
<feature type="domain" description="AB hydrolase-1" evidence="4">
    <location>
        <begin position="115"/>
        <end position="368"/>
    </location>
</feature>
<organism evidence="5 6">
    <name type="scientific">Nezara viridula</name>
    <name type="common">Southern green stink bug</name>
    <name type="synonym">Cimex viridulus</name>
    <dbReference type="NCBI Taxonomy" id="85310"/>
    <lineage>
        <taxon>Eukaryota</taxon>
        <taxon>Metazoa</taxon>
        <taxon>Ecdysozoa</taxon>
        <taxon>Arthropoda</taxon>
        <taxon>Hexapoda</taxon>
        <taxon>Insecta</taxon>
        <taxon>Pterygota</taxon>
        <taxon>Neoptera</taxon>
        <taxon>Paraneoptera</taxon>
        <taxon>Hemiptera</taxon>
        <taxon>Heteroptera</taxon>
        <taxon>Panheteroptera</taxon>
        <taxon>Pentatomomorpha</taxon>
        <taxon>Pentatomoidea</taxon>
        <taxon>Pentatomidae</taxon>
        <taxon>Pentatominae</taxon>
        <taxon>Nezara</taxon>
    </lineage>
</organism>
<dbReference type="GO" id="GO:0043401">
    <property type="term" value="P:steroid hormone receptor signaling pathway"/>
    <property type="evidence" value="ECO:0007669"/>
    <property type="project" value="TreeGrafter"/>
</dbReference>
<feature type="active site" description="Charge relay system" evidence="2">
    <location>
        <position position="331"/>
    </location>
</feature>
<evidence type="ECO:0000313" key="6">
    <source>
        <dbReference type="Proteomes" id="UP001152798"/>
    </source>
</evidence>
<keyword evidence="6" id="KW-1185">Reference proteome</keyword>
<dbReference type="InterPro" id="IPR000073">
    <property type="entry name" value="AB_hydrolase_1"/>
</dbReference>
<dbReference type="GO" id="GO:0047372">
    <property type="term" value="F:monoacylglycerol lipase activity"/>
    <property type="evidence" value="ECO:0007669"/>
    <property type="project" value="TreeGrafter"/>
</dbReference>
<gene>
    <name evidence="5" type="ORF">NEZAVI_LOCUS2161</name>
</gene>
<accession>A0A9P0DZP6</accession>
<feature type="signal peptide" evidence="3">
    <location>
        <begin position="1"/>
        <end position="25"/>
    </location>
</feature>
<dbReference type="InterPro" id="IPR029058">
    <property type="entry name" value="AB_hydrolase_fold"/>
</dbReference>
<evidence type="ECO:0000256" key="3">
    <source>
        <dbReference type="SAM" id="SignalP"/>
    </source>
</evidence>
<feature type="active site" description="Charge relay system" evidence="2">
    <location>
        <position position="362"/>
    </location>
</feature>
<dbReference type="Proteomes" id="UP001152798">
    <property type="component" value="Chromosome 1"/>
</dbReference>
<feature type="active site" description="Charge relay system" evidence="2">
    <location>
        <position position="195"/>
    </location>
</feature>
<proteinExistence type="inferred from homology"/>
<dbReference type="Gene3D" id="3.40.50.1820">
    <property type="entry name" value="alpha/beta hydrolase"/>
    <property type="match status" value="1"/>
</dbReference>
<dbReference type="InterPro" id="IPR050960">
    <property type="entry name" value="AB_hydrolase_4_sf"/>
</dbReference>
<dbReference type="PIRSF" id="PIRSF005211">
    <property type="entry name" value="Ab_hydro_YheT"/>
    <property type="match status" value="1"/>
</dbReference>
<dbReference type="AlphaFoldDB" id="A0A9P0DZP6"/>
<dbReference type="FunFam" id="3.40.50.1820:FF:000208">
    <property type="entry name" value="Adenosine deaminase CECR1-A"/>
    <property type="match status" value="1"/>
</dbReference>
<sequence>MNIPEPTVLAAIAVLLCLIFKLLNLTSQPQIPKIFSKDKNFVANLLKACPLLVQPYIPTRLWGYNGHIQTVVHSIIGRVRCPWPIGERIELRLKDGSTLTYDVYQPVYKGSEDITLVIVPGICNSSESVYVRTFVHYSQCHGFRCAVLNHIGALSSVPLSSSRIFTYGYTSDLGAMLNHLNEKYSSSKLVCIGYSMGGNTVAKYLGEEETNRPSNIIGGISICQGYDIIKGTKLLLQWQNFRRLYLYAITEAMKAIILRNRNILLSEEAKKKYNLIEKEVASAATLPELDDSYTRKVYNYPSLSSLYKWSSSCNYIKTINIPMIYINSLDDPLVPEELLTPMRDFANQQDNVAYIEVSHGGHLGFYEGGAIYPNPISWLDRLLLDVVTSIDTYNQKPTNCSNCI</sequence>
<dbReference type="GO" id="GO:0097524">
    <property type="term" value="C:sperm plasma membrane"/>
    <property type="evidence" value="ECO:0007669"/>
    <property type="project" value="TreeGrafter"/>
</dbReference>
<name>A0A9P0DZP6_NEZVI</name>
<evidence type="ECO:0000313" key="5">
    <source>
        <dbReference type="EMBL" id="CAH1391074.1"/>
    </source>
</evidence>
<evidence type="ECO:0000256" key="2">
    <source>
        <dbReference type="PIRSR" id="PIRSR005211-1"/>
    </source>
</evidence>
<dbReference type="GO" id="GO:0008126">
    <property type="term" value="F:acetylesterase activity"/>
    <property type="evidence" value="ECO:0007669"/>
    <property type="project" value="TreeGrafter"/>
</dbReference>
<dbReference type="PANTHER" id="PTHR10794:SF45">
    <property type="entry name" value="MONOACYLGLYCEROL LIPASE ABHD2"/>
    <property type="match status" value="1"/>
</dbReference>
<dbReference type="GO" id="GO:0046464">
    <property type="term" value="P:acylglycerol catabolic process"/>
    <property type="evidence" value="ECO:0007669"/>
    <property type="project" value="TreeGrafter"/>
</dbReference>
<dbReference type="GO" id="GO:0048240">
    <property type="term" value="P:sperm capacitation"/>
    <property type="evidence" value="ECO:0007669"/>
    <property type="project" value="TreeGrafter"/>
</dbReference>
<evidence type="ECO:0000259" key="4">
    <source>
        <dbReference type="Pfam" id="PF00561"/>
    </source>
</evidence>
<dbReference type="SUPFAM" id="SSF53474">
    <property type="entry name" value="alpha/beta-Hydrolases"/>
    <property type="match status" value="1"/>
</dbReference>
<dbReference type="PANTHER" id="PTHR10794">
    <property type="entry name" value="ABHYDROLASE DOMAIN-CONTAINING PROTEIN"/>
    <property type="match status" value="1"/>
</dbReference>
<dbReference type="EMBL" id="OV725077">
    <property type="protein sequence ID" value="CAH1391074.1"/>
    <property type="molecule type" value="Genomic_DNA"/>
</dbReference>
<comment type="similarity">
    <text evidence="1">Belongs to the AB hydrolase superfamily. AB hydrolase 4 family.</text>
</comment>
<reference evidence="5" key="1">
    <citation type="submission" date="2022-01" db="EMBL/GenBank/DDBJ databases">
        <authorList>
            <person name="King R."/>
        </authorList>
    </citation>
    <scope>NUCLEOTIDE SEQUENCE</scope>
</reference>
<evidence type="ECO:0000256" key="1">
    <source>
        <dbReference type="ARBA" id="ARBA00010884"/>
    </source>
</evidence>
<protein>
    <recommendedName>
        <fullName evidence="4">AB hydrolase-1 domain-containing protein</fullName>
    </recommendedName>
</protein>
<dbReference type="InterPro" id="IPR012020">
    <property type="entry name" value="ABHD4"/>
</dbReference>
<dbReference type="GO" id="GO:0051793">
    <property type="term" value="P:medium-chain fatty acid catabolic process"/>
    <property type="evidence" value="ECO:0007669"/>
    <property type="project" value="TreeGrafter"/>
</dbReference>
<dbReference type="GO" id="GO:0036126">
    <property type="term" value="C:sperm flagellum"/>
    <property type="evidence" value="ECO:0007669"/>
    <property type="project" value="TreeGrafter"/>
</dbReference>
<dbReference type="Pfam" id="PF00561">
    <property type="entry name" value="Abhydrolase_1"/>
    <property type="match status" value="1"/>
</dbReference>
<dbReference type="GO" id="GO:0051792">
    <property type="term" value="P:medium-chain fatty acid biosynthetic process"/>
    <property type="evidence" value="ECO:0007669"/>
    <property type="project" value="TreeGrafter"/>
</dbReference>